<feature type="region of interest" description="Disordered" evidence="1">
    <location>
        <begin position="96"/>
        <end position="119"/>
    </location>
</feature>
<protein>
    <submittedName>
        <fullName evidence="2">Uncharacterized protein</fullName>
    </submittedName>
</protein>
<feature type="region of interest" description="Disordered" evidence="1">
    <location>
        <begin position="322"/>
        <end position="353"/>
    </location>
</feature>
<accession>A0ABQ5NSV9</accession>
<proteinExistence type="predicted"/>
<organism evidence="2 3">
    <name type="scientific">Streptomyces yaizuensis</name>
    <dbReference type="NCBI Taxonomy" id="2989713"/>
    <lineage>
        <taxon>Bacteria</taxon>
        <taxon>Bacillati</taxon>
        <taxon>Actinomycetota</taxon>
        <taxon>Actinomycetes</taxon>
        <taxon>Kitasatosporales</taxon>
        <taxon>Streptomycetaceae</taxon>
        <taxon>Streptomyces</taxon>
    </lineage>
</organism>
<name>A0ABQ5NSV9_9ACTN</name>
<keyword evidence="3" id="KW-1185">Reference proteome</keyword>
<evidence type="ECO:0000313" key="2">
    <source>
        <dbReference type="EMBL" id="GLF93096.1"/>
    </source>
</evidence>
<dbReference type="Proteomes" id="UP001291653">
    <property type="component" value="Unassembled WGS sequence"/>
</dbReference>
<reference evidence="2 3" key="1">
    <citation type="submission" date="2022-10" db="EMBL/GenBank/DDBJ databases">
        <title>Draft genome sequence of Streptomyces sp. YSPA8.</title>
        <authorList>
            <person name="Moriuchi R."/>
            <person name="Dohra H."/>
            <person name="Yamamura H."/>
            <person name="Kodani S."/>
        </authorList>
    </citation>
    <scope>NUCLEOTIDE SEQUENCE [LARGE SCALE GENOMIC DNA]</scope>
    <source>
        <strain evidence="2 3">YSPA8</strain>
    </source>
</reference>
<dbReference type="EMBL" id="BSBI01000001">
    <property type="protein sequence ID" value="GLF93096.1"/>
    <property type="molecule type" value="Genomic_DNA"/>
</dbReference>
<dbReference type="Gene3D" id="3.10.129.110">
    <property type="entry name" value="Polyketide synthase dehydratase"/>
    <property type="match status" value="1"/>
</dbReference>
<feature type="compositionally biased region" description="Basic and acidic residues" evidence="1">
    <location>
        <begin position="1"/>
        <end position="15"/>
    </location>
</feature>
<dbReference type="RefSeq" id="WP_323445196.1">
    <property type="nucleotide sequence ID" value="NZ_BSBI01000001.1"/>
</dbReference>
<evidence type="ECO:0000256" key="1">
    <source>
        <dbReference type="SAM" id="MobiDB-lite"/>
    </source>
</evidence>
<sequence>MRDDTSGRTPERETPPDGPGPLFRLAELREESACRHWWRLAVTDAGTALTACHRLGAGPAVPGVLWLECAAGAASALLSGPVRAITGVRFHRPLRPRPGGGLPALRLGAQPPVHPPTRGPAAVRVVIETAEPDDGLADPADGSMADGSHGARIAEATVHIGPLAPAPAAVRLPRLPALPSVDPCQQPGGPVLLGGPFTALTRLRRHPWGGTGEFSPATTDPPRLSTAYRLPLIALDCLLRMQCQPPLPRGDLLPAYTPLRLASVEFFTRYDDDALGAPPVLLVHRPAPAPDTGVLTAVDPAHTLLRVTVAANRLLGRFDSRTHSWEQPSAHTRPPARQRETAGPGDGHARLRA</sequence>
<comment type="caution">
    <text evidence="2">The sequence shown here is derived from an EMBL/GenBank/DDBJ whole genome shotgun (WGS) entry which is preliminary data.</text>
</comment>
<feature type="region of interest" description="Disordered" evidence="1">
    <location>
        <begin position="1"/>
        <end position="22"/>
    </location>
</feature>
<gene>
    <name evidence="2" type="ORF">SYYSPA8_02385</name>
</gene>
<dbReference type="InterPro" id="IPR042104">
    <property type="entry name" value="PKS_dehydratase_sf"/>
</dbReference>
<evidence type="ECO:0000313" key="3">
    <source>
        <dbReference type="Proteomes" id="UP001291653"/>
    </source>
</evidence>